<evidence type="ECO:0000256" key="1">
    <source>
        <dbReference type="SAM" id="MobiDB-lite"/>
    </source>
</evidence>
<dbReference type="GO" id="GO:0098505">
    <property type="term" value="F:G-rich strand telomeric DNA binding"/>
    <property type="evidence" value="ECO:0007669"/>
    <property type="project" value="TreeGrafter"/>
</dbReference>
<evidence type="ECO:0000259" key="2">
    <source>
        <dbReference type="Pfam" id="PF25507"/>
    </source>
</evidence>
<dbReference type="STRING" id="670386.D3B2S3"/>
<accession>D3B2S3</accession>
<dbReference type="InterPro" id="IPR028389">
    <property type="entry name" value="POT1"/>
</dbReference>
<dbReference type="InParanoid" id="D3B2S3"/>
<dbReference type="FunCoup" id="D3B2S3">
    <property type="interactions" value="43"/>
</dbReference>
<evidence type="ECO:0000313" key="4">
    <source>
        <dbReference type="Proteomes" id="UP000001396"/>
    </source>
</evidence>
<dbReference type="GO" id="GO:0016233">
    <property type="term" value="P:telomere capping"/>
    <property type="evidence" value="ECO:0007669"/>
    <property type="project" value="TreeGrafter"/>
</dbReference>
<evidence type="ECO:0000313" key="3">
    <source>
        <dbReference type="EMBL" id="EFA83621.1"/>
    </source>
</evidence>
<feature type="domain" description="POT1A/B-like OB fold" evidence="2">
    <location>
        <begin position="423"/>
        <end position="491"/>
    </location>
</feature>
<organism evidence="3 4">
    <name type="scientific">Heterostelium pallidum (strain ATCC 26659 / Pp 5 / PN500)</name>
    <name type="common">Cellular slime mold</name>
    <name type="synonym">Polysphondylium pallidum</name>
    <dbReference type="NCBI Taxonomy" id="670386"/>
    <lineage>
        <taxon>Eukaryota</taxon>
        <taxon>Amoebozoa</taxon>
        <taxon>Evosea</taxon>
        <taxon>Eumycetozoa</taxon>
        <taxon>Dictyostelia</taxon>
        <taxon>Acytosteliales</taxon>
        <taxon>Acytosteliaceae</taxon>
        <taxon>Heterostelium</taxon>
    </lineage>
</organism>
<comment type="caution">
    <text evidence="3">The sequence shown here is derived from an EMBL/GenBank/DDBJ whole genome shotgun (WGS) entry which is preliminary data.</text>
</comment>
<protein>
    <recommendedName>
        <fullName evidence="2">POT1A/B-like OB fold domain-containing protein</fullName>
    </recommendedName>
</protein>
<dbReference type="Pfam" id="PF25507">
    <property type="entry name" value="OB_POT1A"/>
    <property type="match status" value="1"/>
</dbReference>
<name>D3B2S3_HETP5</name>
<dbReference type="OMA" id="HIPMNIM"/>
<dbReference type="SUPFAM" id="SSF50249">
    <property type="entry name" value="Nucleic acid-binding proteins"/>
    <property type="match status" value="3"/>
</dbReference>
<dbReference type="InterPro" id="IPR012340">
    <property type="entry name" value="NA-bd_OB-fold"/>
</dbReference>
<feature type="region of interest" description="Disordered" evidence="1">
    <location>
        <begin position="309"/>
        <end position="328"/>
    </location>
</feature>
<dbReference type="Proteomes" id="UP000001396">
    <property type="component" value="Unassembled WGS sequence"/>
</dbReference>
<dbReference type="RefSeq" id="XP_020435738.1">
    <property type="nucleotide sequence ID" value="XM_020573666.1"/>
</dbReference>
<dbReference type="PANTHER" id="PTHR14513">
    <property type="entry name" value="PROTECTION OF TELOMERES 1"/>
    <property type="match status" value="1"/>
</dbReference>
<reference evidence="3 4" key="1">
    <citation type="journal article" date="2011" name="Genome Res.">
        <title>Phylogeny-wide analysis of social amoeba genomes highlights ancient origins for complex intercellular communication.</title>
        <authorList>
            <person name="Heidel A.J."/>
            <person name="Lawal H.M."/>
            <person name="Felder M."/>
            <person name="Schilde C."/>
            <person name="Helps N.R."/>
            <person name="Tunggal B."/>
            <person name="Rivero F."/>
            <person name="John U."/>
            <person name="Schleicher M."/>
            <person name="Eichinger L."/>
            <person name="Platzer M."/>
            <person name="Noegel A.A."/>
            <person name="Schaap P."/>
            <person name="Gloeckner G."/>
        </authorList>
    </citation>
    <scope>NUCLEOTIDE SEQUENCE [LARGE SCALE GENOMIC DNA]</scope>
    <source>
        <strain evidence="4">ATCC 26659 / Pp 5 / PN500</strain>
    </source>
</reference>
<proteinExistence type="predicted"/>
<dbReference type="PANTHER" id="PTHR14513:SF0">
    <property type="entry name" value="PROTECTION OF TELOMERES PROTEIN 1"/>
    <property type="match status" value="1"/>
</dbReference>
<feature type="region of interest" description="Disordered" evidence="1">
    <location>
        <begin position="1"/>
        <end position="20"/>
    </location>
</feature>
<sequence>MSNNNNNTNKKRKKKNIPKPVYHEIRSLNNGTIDSFYGFIVGVFKPKPTANDNLLKFVVADSIDLKINVSLFYSEENEILSHLQVGNIVRLDRAKITKEYGTFLAIGNITHARTHFNVVVITGDKDDKIEPLGSLPQFSFTDDDRIRVDQLRELWVEIKQHFVSQTQNVINRTPISDIDFNDPSAINVVGKVLVKSFSTTAVGKRLNLWIWDGTGDAYEVVDDQHRFGRLLDVLSWDSHKIPILDSINEGQWILFKKVQPNIYNGKDELKVQSNSDIIPVDKNDPVILHILEYHKSRVDDYIRIMNFTNNNDNNDNNNNNDNDSSIPKIPDRHIDPQIFLTETEYPSKNVTKINDIKSLDAHVPKKYKICAKLIQHIPMNIMNMTRPSCKACKSVFQFNIADFYMDSFQKCVNCAQENTIGYIYLLKFILEDDTGDIPVILYGEEAEKFFGLQAVNFYDEKDFLLRVENDIKRLKEGKEFYCCIKSYYVQDKVAPENIRYQIFDTKIKH</sequence>
<dbReference type="AlphaFoldDB" id="D3B2S3"/>
<dbReference type="GO" id="GO:0032210">
    <property type="term" value="P:regulation of telomere maintenance via telomerase"/>
    <property type="evidence" value="ECO:0007669"/>
    <property type="project" value="TreeGrafter"/>
</dbReference>
<dbReference type="EMBL" id="ADBJ01000010">
    <property type="protein sequence ID" value="EFA83621.1"/>
    <property type="molecule type" value="Genomic_DNA"/>
</dbReference>
<dbReference type="Gene3D" id="2.40.50.140">
    <property type="entry name" value="Nucleic acid-binding proteins"/>
    <property type="match status" value="3"/>
</dbReference>
<dbReference type="InterPro" id="IPR057620">
    <property type="entry name" value="POT1A/B-like_OB"/>
</dbReference>
<keyword evidence="4" id="KW-1185">Reference proteome</keyword>
<gene>
    <name evidence="3" type="ORF">PPL_02687</name>
</gene>
<dbReference type="GO" id="GO:0010521">
    <property type="term" value="F:telomerase inhibitor activity"/>
    <property type="evidence" value="ECO:0007669"/>
    <property type="project" value="TreeGrafter"/>
</dbReference>
<dbReference type="GO" id="GO:0000783">
    <property type="term" value="C:nuclear telomere cap complex"/>
    <property type="evidence" value="ECO:0007669"/>
    <property type="project" value="TreeGrafter"/>
</dbReference>
<dbReference type="GeneID" id="31358210"/>
<feature type="compositionally biased region" description="Low complexity" evidence="1">
    <location>
        <begin position="309"/>
        <end position="323"/>
    </location>
</feature>